<evidence type="ECO:0000313" key="1">
    <source>
        <dbReference type="Proteomes" id="UP000887563"/>
    </source>
</evidence>
<organism evidence="1 2">
    <name type="scientific">Meloidogyne incognita</name>
    <name type="common">Southern root-knot nematode worm</name>
    <name type="synonym">Oxyuris incognita</name>
    <dbReference type="NCBI Taxonomy" id="6306"/>
    <lineage>
        <taxon>Eukaryota</taxon>
        <taxon>Metazoa</taxon>
        <taxon>Ecdysozoa</taxon>
        <taxon>Nematoda</taxon>
        <taxon>Chromadorea</taxon>
        <taxon>Rhabditida</taxon>
        <taxon>Tylenchina</taxon>
        <taxon>Tylenchomorpha</taxon>
        <taxon>Tylenchoidea</taxon>
        <taxon>Meloidogynidae</taxon>
        <taxon>Meloidogyninae</taxon>
        <taxon>Meloidogyne</taxon>
        <taxon>Meloidogyne incognita group</taxon>
    </lineage>
</organism>
<accession>A0A914MHG5</accession>
<dbReference type="Proteomes" id="UP000887563">
    <property type="component" value="Unplaced"/>
</dbReference>
<dbReference type="WBParaSite" id="Minc3s01733g25933">
    <property type="protein sequence ID" value="Minc3s01733g25933"/>
    <property type="gene ID" value="Minc3s01733g25933"/>
</dbReference>
<proteinExistence type="predicted"/>
<name>A0A914MHG5_MELIC</name>
<keyword evidence="1" id="KW-1185">Reference proteome</keyword>
<evidence type="ECO:0000313" key="2">
    <source>
        <dbReference type="WBParaSite" id="Minc3s01733g25933"/>
    </source>
</evidence>
<dbReference type="AlphaFoldDB" id="A0A914MHG5"/>
<protein>
    <submittedName>
        <fullName evidence="2">Ovule protein</fullName>
    </submittedName>
</protein>
<reference evidence="2" key="1">
    <citation type="submission" date="2022-11" db="UniProtKB">
        <authorList>
            <consortium name="WormBaseParasite"/>
        </authorList>
    </citation>
    <scope>IDENTIFICATION</scope>
</reference>
<sequence length="73" mass="8801">MLHSFDIRPQLLQNIDRQTNDPSRLMLTWLQSKIFLEFKIFDPLFHTFSNHKGLNNTPFLDKNVQSFKLLYFT</sequence>